<dbReference type="Proteomes" id="UP001168216">
    <property type="component" value="Unassembled WGS sequence"/>
</dbReference>
<protein>
    <recommendedName>
        <fullName evidence="3">Toxin CptA</fullName>
    </recommendedName>
</protein>
<dbReference type="RefSeq" id="WP_290022792.1">
    <property type="nucleotide sequence ID" value="NZ_JAOPLV010000011.1"/>
</dbReference>
<evidence type="ECO:0000313" key="2">
    <source>
        <dbReference type="Proteomes" id="UP001168216"/>
    </source>
</evidence>
<dbReference type="EMBL" id="JAOPLV010000011">
    <property type="protein sequence ID" value="MDM5141855.1"/>
    <property type="molecule type" value="Genomic_DNA"/>
</dbReference>
<gene>
    <name evidence="1" type="ORF">OB959_18980</name>
</gene>
<dbReference type="Pfam" id="PF07254">
    <property type="entry name" value="Cpta_toxin"/>
    <property type="match status" value="1"/>
</dbReference>
<organism evidence="1 2">
    <name type="scientific">Aeromonas bestiarum</name>
    <dbReference type="NCBI Taxonomy" id="105751"/>
    <lineage>
        <taxon>Bacteria</taxon>
        <taxon>Pseudomonadati</taxon>
        <taxon>Pseudomonadota</taxon>
        <taxon>Gammaproteobacteria</taxon>
        <taxon>Aeromonadales</taxon>
        <taxon>Aeromonadaceae</taxon>
        <taxon>Aeromonas</taxon>
    </lineage>
</organism>
<proteinExistence type="predicted"/>
<dbReference type="AlphaFoldDB" id="A0AAW7I7F8"/>
<accession>A0AAW7I7F8</accession>
<evidence type="ECO:0000313" key="1">
    <source>
        <dbReference type="EMBL" id="MDM5141855.1"/>
    </source>
</evidence>
<comment type="caution">
    <text evidence="1">The sequence shown here is derived from an EMBL/GenBank/DDBJ whole genome shotgun (WGS) entry which is preliminary data.</text>
</comment>
<evidence type="ECO:0008006" key="3">
    <source>
        <dbReference type="Google" id="ProtNLM"/>
    </source>
</evidence>
<name>A0AAW7I7F8_9GAMM</name>
<reference evidence="1" key="1">
    <citation type="submission" date="2023-08" db="EMBL/GenBank/DDBJ databases">
        <title>WGS of Aeromonas isolates.</title>
        <authorList>
            <person name="Lee H."/>
        </authorList>
    </citation>
    <scope>NUCLEOTIDE SEQUENCE</scope>
    <source>
        <strain evidence="1">SL22</strain>
    </source>
</reference>
<dbReference type="InterPro" id="IPR009883">
    <property type="entry name" value="YgfX"/>
</dbReference>
<sequence length="125" mass="14584">MPVIPSRQQRVLLLILFLLLWWPVASLIHGWQWALWLPCWLIGGWLAWRSTRHSAGSLAWDGQWLEWQGHRYQLGTRSRILPGALWLQLVTGDGLYDRLWLFSDALAPEHYRALARAIRLAPPAR</sequence>